<protein>
    <submittedName>
        <fullName evidence="2">Uncharacterized protein</fullName>
    </submittedName>
</protein>
<comment type="caution">
    <text evidence="2">The sequence shown here is derived from an EMBL/GenBank/DDBJ whole genome shotgun (WGS) entry which is preliminary data.</text>
</comment>
<reference evidence="2 3" key="1">
    <citation type="submission" date="2015-10" db="EMBL/GenBank/DDBJ databases">
        <title>Genome analyses suggest a sexual origin of heterokaryosis in a supposedly ancient asexual fungus.</title>
        <authorList>
            <person name="Ropars J."/>
            <person name="Sedzielewska K."/>
            <person name="Noel J."/>
            <person name="Charron P."/>
            <person name="Farinelli L."/>
            <person name="Marton T."/>
            <person name="Kruger M."/>
            <person name="Pelin A."/>
            <person name="Brachmann A."/>
            <person name="Corradi N."/>
        </authorList>
    </citation>
    <scope>NUCLEOTIDE SEQUENCE [LARGE SCALE GENOMIC DNA]</scope>
    <source>
        <strain evidence="2 3">A4</strain>
    </source>
</reference>
<keyword evidence="1" id="KW-0812">Transmembrane</keyword>
<dbReference type="AlphaFoldDB" id="A0A2I1HGV5"/>
<evidence type="ECO:0000256" key="1">
    <source>
        <dbReference type="SAM" id="Phobius"/>
    </source>
</evidence>
<gene>
    <name evidence="2" type="ORF">RhiirA4_479747</name>
</gene>
<dbReference type="Proteomes" id="UP000234323">
    <property type="component" value="Unassembled WGS sequence"/>
</dbReference>
<name>A0A2I1HGV5_9GLOM</name>
<dbReference type="EMBL" id="LLXI01002853">
    <property type="protein sequence ID" value="PKY58112.1"/>
    <property type="molecule type" value="Genomic_DNA"/>
</dbReference>
<feature type="transmembrane region" description="Helical" evidence="1">
    <location>
        <begin position="64"/>
        <end position="97"/>
    </location>
</feature>
<sequence>MNNSIINLLISDCNRYRLAFKILANILKIINNINNCNISNLIKYITGRTLFNWHDYQLEYICQFIWIVLILTLHFGLISALTLHVGLILDLILYFRLRRFRSALDFRNGRFRPKLWLWTSEGDVSGSRLRLETLEWWKRYLRKW</sequence>
<keyword evidence="3" id="KW-1185">Reference proteome</keyword>
<keyword evidence="1" id="KW-1133">Transmembrane helix</keyword>
<keyword evidence="1" id="KW-0472">Membrane</keyword>
<evidence type="ECO:0000313" key="2">
    <source>
        <dbReference type="EMBL" id="PKY58112.1"/>
    </source>
</evidence>
<proteinExistence type="predicted"/>
<evidence type="ECO:0000313" key="3">
    <source>
        <dbReference type="Proteomes" id="UP000234323"/>
    </source>
</evidence>
<accession>A0A2I1HGV5</accession>
<organism evidence="2 3">
    <name type="scientific">Rhizophagus irregularis</name>
    <dbReference type="NCBI Taxonomy" id="588596"/>
    <lineage>
        <taxon>Eukaryota</taxon>
        <taxon>Fungi</taxon>
        <taxon>Fungi incertae sedis</taxon>
        <taxon>Mucoromycota</taxon>
        <taxon>Glomeromycotina</taxon>
        <taxon>Glomeromycetes</taxon>
        <taxon>Glomerales</taxon>
        <taxon>Glomeraceae</taxon>
        <taxon>Rhizophagus</taxon>
    </lineage>
</organism>